<evidence type="ECO:0000256" key="1">
    <source>
        <dbReference type="SAM" id="Phobius"/>
    </source>
</evidence>
<keyword evidence="1" id="KW-0472">Membrane</keyword>
<proteinExistence type="predicted"/>
<accession>A0ABR7HIX7</accession>
<sequence>MDFAITAELIKPIQTAIDSGLSTLVPVGIGIMAVFVGISLIPRIIYKFL</sequence>
<evidence type="ECO:0000313" key="2">
    <source>
        <dbReference type="EMBL" id="MBC5727432.1"/>
    </source>
</evidence>
<evidence type="ECO:0000313" key="4">
    <source>
        <dbReference type="Proteomes" id="UP000636755"/>
    </source>
</evidence>
<evidence type="ECO:0000313" key="3">
    <source>
        <dbReference type="EMBL" id="MBC5727444.1"/>
    </source>
</evidence>
<feature type="transmembrane region" description="Helical" evidence="1">
    <location>
        <begin position="24"/>
        <end position="46"/>
    </location>
</feature>
<dbReference type="EMBL" id="JACOPS010000001">
    <property type="protein sequence ID" value="MBC5727444.1"/>
    <property type="molecule type" value="Genomic_DNA"/>
</dbReference>
<dbReference type="Proteomes" id="UP000636755">
    <property type="component" value="Unassembled WGS sequence"/>
</dbReference>
<name>A0ABR7HIX7_9FIRM</name>
<reference evidence="2 4" key="1">
    <citation type="submission" date="2020-08" db="EMBL/GenBank/DDBJ databases">
        <title>Genome public.</title>
        <authorList>
            <person name="Liu C."/>
            <person name="Sun Q."/>
        </authorList>
    </citation>
    <scope>NUCLEOTIDE SEQUENCE [LARGE SCALE GENOMIC DNA]</scope>
    <source>
        <strain evidence="2 4">NSJ-71</strain>
    </source>
</reference>
<keyword evidence="4" id="KW-1185">Reference proteome</keyword>
<comment type="caution">
    <text evidence="2">The sequence shown here is derived from an EMBL/GenBank/DDBJ whole genome shotgun (WGS) entry which is preliminary data.</text>
</comment>
<keyword evidence="1" id="KW-1133">Transmembrane helix</keyword>
<protein>
    <submittedName>
        <fullName evidence="2">Uncharacterized protein</fullName>
    </submittedName>
</protein>
<gene>
    <name evidence="2" type="ORF">H8R91_02575</name>
    <name evidence="3" type="ORF">H8R91_02635</name>
</gene>
<dbReference type="EMBL" id="JACOPS010000001">
    <property type="protein sequence ID" value="MBC5727432.1"/>
    <property type="molecule type" value="Genomic_DNA"/>
</dbReference>
<organism evidence="2 4">
    <name type="scientific">Ruminococcus intestinalis</name>
    <dbReference type="NCBI Taxonomy" id="2763066"/>
    <lineage>
        <taxon>Bacteria</taxon>
        <taxon>Bacillati</taxon>
        <taxon>Bacillota</taxon>
        <taxon>Clostridia</taxon>
        <taxon>Eubacteriales</taxon>
        <taxon>Oscillospiraceae</taxon>
        <taxon>Ruminococcus</taxon>
    </lineage>
</organism>
<keyword evidence="1" id="KW-0812">Transmembrane</keyword>
<dbReference type="RefSeq" id="WP_186934750.1">
    <property type="nucleotide sequence ID" value="NZ_JACOPS010000001.1"/>
</dbReference>